<dbReference type="EMBL" id="JABBNT010000001">
    <property type="protein sequence ID" value="NMM43790.1"/>
    <property type="molecule type" value="Genomic_DNA"/>
</dbReference>
<comment type="caution">
    <text evidence="7">The sequence shown here is derived from an EMBL/GenBank/DDBJ whole genome shotgun (WGS) entry which is preliminary data.</text>
</comment>
<evidence type="ECO:0000256" key="3">
    <source>
        <dbReference type="ARBA" id="ARBA00022688"/>
    </source>
</evidence>
<comment type="function">
    <text evidence="5">O-methyltransferase that catalyzes the 2 O-methylation steps in the ubiquinone biosynthetic pathway.</text>
</comment>
<evidence type="ECO:0000256" key="4">
    <source>
        <dbReference type="ARBA" id="ARBA00022691"/>
    </source>
</evidence>
<feature type="binding site" evidence="5">
    <location>
        <position position="100"/>
    </location>
    <ligand>
        <name>S-adenosyl-L-methionine</name>
        <dbReference type="ChEBI" id="CHEBI:59789"/>
    </ligand>
</feature>
<gene>
    <name evidence="5 7" type="primary">ubiG</name>
    <name evidence="7" type="ORF">HH303_04835</name>
</gene>
<keyword evidence="2 5" id="KW-0808">Transferase</keyword>
<dbReference type="Proteomes" id="UP000539372">
    <property type="component" value="Unassembled WGS sequence"/>
</dbReference>
<keyword evidence="8" id="KW-1185">Reference proteome</keyword>
<dbReference type="RefSeq" id="WP_169624036.1">
    <property type="nucleotide sequence ID" value="NZ_JABBNT010000001.1"/>
</dbReference>
<evidence type="ECO:0000256" key="2">
    <source>
        <dbReference type="ARBA" id="ARBA00022679"/>
    </source>
</evidence>
<evidence type="ECO:0000259" key="6">
    <source>
        <dbReference type="Pfam" id="PF08241"/>
    </source>
</evidence>
<evidence type="ECO:0000313" key="8">
    <source>
        <dbReference type="Proteomes" id="UP000539372"/>
    </source>
</evidence>
<name>A0A7Y0HDL9_9PROT</name>
<dbReference type="NCBIfam" id="TIGR01983">
    <property type="entry name" value="UbiG"/>
    <property type="match status" value="1"/>
</dbReference>
<dbReference type="Gene3D" id="3.40.50.150">
    <property type="entry name" value="Vaccinia Virus protein VP39"/>
    <property type="match status" value="1"/>
</dbReference>
<dbReference type="InterPro" id="IPR010233">
    <property type="entry name" value="UbiG_MeTrfase"/>
</dbReference>
<evidence type="ECO:0000256" key="5">
    <source>
        <dbReference type="HAMAP-Rule" id="MF_00472"/>
    </source>
</evidence>
<dbReference type="HAMAP" id="MF_00472">
    <property type="entry name" value="UbiG"/>
    <property type="match status" value="1"/>
</dbReference>
<keyword evidence="3 5" id="KW-0831">Ubiquinone biosynthesis</keyword>
<dbReference type="GO" id="GO:0102208">
    <property type="term" value="F:2-polyprenyl-6-hydroxyphenol methylase activity"/>
    <property type="evidence" value="ECO:0007669"/>
    <property type="project" value="UniProtKB-EC"/>
</dbReference>
<dbReference type="UniPathway" id="UPA00232"/>
<feature type="binding site" evidence="5">
    <location>
        <position position="143"/>
    </location>
    <ligand>
        <name>S-adenosyl-L-methionine</name>
        <dbReference type="ChEBI" id="CHEBI:59789"/>
    </ligand>
</feature>
<dbReference type="CDD" id="cd02440">
    <property type="entry name" value="AdoMet_MTases"/>
    <property type="match status" value="1"/>
</dbReference>
<comment type="similarity">
    <text evidence="5">Belongs to the methyltransferase superfamily. UbiG/COQ3 family.</text>
</comment>
<feature type="binding site" evidence="5">
    <location>
        <position position="48"/>
    </location>
    <ligand>
        <name>S-adenosyl-L-methionine</name>
        <dbReference type="ChEBI" id="CHEBI:59789"/>
    </ligand>
</feature>
<dbReference type="Pfam" id="PF08241">
    <property type="entry name" value="Methyltransf_11"/>
    <property type="match status" value="1"/>
</dbReference>
<dbReference type="PANTHER" id="PTHR43464:SF19">
    <property type="entry name" value="UBIQUINONE BIOSYNTHESIS O-METHYLTRANSFERASE, MITOCHONDRIAL"/>
    <property type="match status" value="1"/>
</dbReference>
<dbReference type="InterPro" id="IPR029063">
    <property type="entry name" value="SAM-dependent_MTases_sf"/>
</dbReference>
<reference evidence="7 8" key="1">
    <citation type="submission" date="2020-04" db="EMBL/GenBank/DDBJ databases">
        <title>Rhodospirillaceae bacterium KN72 isolated from deep sea.</title>
        <authorList>
            <person name="Zhang D.-C."/>
        </authorList>
    </citation>
    <scope>NUCLEOTIDE SEQUENCE [LARGE SCALE GENOMIC DNA]</scope>
    <source>
        <strain evidence="7 8">KN72</strain>
    </source>
</reference>
<protein>
    <recommendedName>
        <fullName evidence="5">Ubiquinone biosynthesis O-methyltransferase</fullName>
    </recommendedName>
    <alternativeName>
        <fullName evidence="5">2-polyprenyl-6-hydroxyphenol methylase</fullName>
        <ecNumber evidence="5">2.1.1.222</ecNumber>
    </alternativeName>
    <alternativeName>
        <fullName evidence="5">3-demethylubiquinone 3-O-methyltransferase</fullName>
        <ecNumber evidence="5">2.1.1.64</ecNumber>
    </alternativeName>
</protein>
<dbReference type="AlphaFoldDB" id="A0A7Y0HDL9"/>
<keyword evidence="4 5" id="KW-0949">S-adenosyl-L-methionine</keyword>
<sequence length="255" mass="27817">MSAATAAQTKFEGSTIDPREIEKFAAIADQWWDAEGEFKPLHMLNPVRIGFIRDRLCAHFGRDPLSTKPLSGLSICDIGCGGGLICEPLCRLGADVTGVDATGQSIDVARTHADRMGLSIRYRHAAAEDLVEAGERFDAVINMEVVEHVADLDLFLKDAAGLLKPGGAMALSTFNRTPKSFLMGVVGAEYILRWLPRGTHDWKRFVKPSELAASLRRAGLSLTEVCGMVYNPVEDSFHLAPKDLDVNYLAFAIRG</sequence>
<dbReference type="SUPFAM" id="SSF53335">
    <property type="entry name" value="S-adenosyl-L-methionine-dependent methyltransferases"/>
    <property type="match status" value="1"/>
</dbReference>
<accession>A0A7Y0HDL9</accession>
<comment type="catalytic activity">
    <reaction evidence="5">
        <text>a 3-demethylubiquinol + S-adenosyl-L-methionine = a ubiquinol + S-adenosyl-L-homocysteine + H(+)</text>
        <dbReference type="Rhea" id="RHEA:44380"/>
        <dbReference type="Rhea" id="RHEA-COMP:9566"/>
        <dbReference type="Rhea" id="RHEA-COMP:10914"/>
        <dbReference type="ChEBI" id="CHEBI:15378"/>
        <dbReference type="ChEBI" id="CHEBI:17976"/>
        <dbReference type="ChEBI" id="CHEBI:57856"/>
        <dbReference type="ChEBI" id="CHEBI:59789"/>
        <dbReference type="ChEBI" id="CHEBI:84422"/>
        <dbReference type="EC" id="2.1.1.64"/>
    </reaction>
</comment>
<dbReference type="PANTHER" id="PTHR43464">
    <property type="entry name" value="METHYLTRANSFERASE"/>
    <property type="match status" value="1"/>
</dbReference>
<evidence type="ECO:0000256" key="1">
    <source>
        <dbReference type="ARBA" id="ARBA00022603"/>
    </source>
</evidence>
<feature type="domain" description="Methyltransferase type 11" evidence="6">
    <location>
        <begin position="77"/>
        <end position="170"/>
    </location>
</feature>
<dbReference type="InterPro" id="IPR013216">
    <property type="entry name" value="Methyltransf_11"/>
</dbReference>
<dbReference type="GO" id="GO:0032259">
    <property type="term" value="P:methylation"/>
    <property type="evidence" value="ECO:0007669"/>
    <property type="project" value="UniProtKB-KW"/>
</dbReference>
<feature type="binding site" evidence="5">
    <location>
        <position position="79"/>
    </location>
    <ligand>
        <name>S-adenosyl-L-methionine</name>
        <dbReference type="ChEBI" id="CHEBI:59789"/>
    </ligand>
</feature>
<organism evidence="7 8">
    <name type="scientific">Pacificispira spongiicola</name>
    <dbReference type="NCBI Taxonomy" id="2729598"/>
    <lineage>
        <taxon>Bacteria</taxon>
        <taxon>Pseudomonadati</taxon>
        <taxon>Pseudomonadota</taxon>
        <taxon>Alphaproteobacteria</taxon>
        <taxon>Rhodospirillales</taxon>
        <taxon>Rhodospirillaceae</taxon>
        <taxon>Pacificispira</taxon>
    </lineage>
</organism>
<dbReference type="EC" id="2.1.1.64" evidence="5"/>
<comment type="pathway">
    <text evidence="5">Cofactor biosynthesis; ubiquinone biosynthesis.</text>
</comment>
<dbReference type="GO" id="GO:0010420">
    <property type="term" value="F:polyprenyldihydroxybenzoate methyltransferase activity"/>
    <property type="evidence" value="ECO:0007669"/>
    <property type="project" value="InterPro"/>
</dbReference>
<dbReference type="EC" id="2.1.1.222" evidence="5"/>
<proteinExistence type="inferred from homology"/>
<evidence type="ECO:0000313" key="7">
    <source>
        <dbReference type="EMBL" id="NMM43790.1"/>
    </source>
</evidence>
<comment type="catalytic activity">
    <reaction evidence="5">
        <text>a 3-(all-trans-polyprenyl)benzene-1,2-diol + S-adenosyl-L-methionine = a 2-methoxy-6-(all-trans-polyprenyl)phenol + S-adenosyl-L-homocysteine + H(+)</text>
        <dbReference type="Rhea" id="RHEA:31411"/>
        <dbReference type="Rhea" id="RHEA-COMP:9550"/>
        <dbReference type="Rhea" id="RHEA-COMP:9551"/>
        <dbReference type="ChEBI" id="CHEBI:15378"/>
        <dbReference type="ChEBI" id="CHEBI:57856"/>
        <dbReference type="ChEBI" id="CHEBI:59789"/>
        <dbReference type="ChEBI" id="CHEBI:62729"/>
        <dbReference type="ChEBI" id="CHEBI:62731"/>
        <dbReference type="EC" id="2.1.1.222"/>
    </reaction>
</comment>
<dbReference type="GO" id="GO:0061542">
    <property type="term" value="F:3-demethylubiquinol 3-O-methyltransferase activity"/>
    <property type="evidence" value="ECO:0007669"/>
    <property type="project" value="UniProtKB-UniRule"/>
</dbReference>
<keyword evidence="1 5" id="KW-0489">Methyltransferase</keyword>